<reference evidence="1 2" key="1">
    <citation type="submission" date="2016-01" db="EMBL/GenBank/DDBJ databases">
        <title>Genome Sequences of Twelve Sporeforming Bacillus Species Isolated from Foods.</title>
        <authorList>
            <person name="Berendsen E.M."/>
            <person name="Wells-Bennik M.H."/>
            <person name="Krawcyk A.O."/>
            <person name="De Jong A."/>
            <person name="Holsappel S."/>
            <person name="Eijlander R.T."/>
            <person name="Kuipers O.P."/>
        </authorList>
    </citation>
    <scope>NUCLEOTIDE SEQUENCE [LARGE SCALE GENOMIC DNA]</scope>
    <source>
        <strain evidence="1 2">B4098</strain>
    </source>
</reference>
<accession>A0A150K3Y3</accession>
<dbReference type="Proteomes" id="UP000075288">
    <property type="component" value="Unassembled WGS sequence"/>
</dbReference>
<gene>
    <name evidence="1" type="ORF">B4098_1892</name>
</gene>
<sequence>MVYKHVNFTSHKIQKKGWTWYHSFFSMMGKFFICRLIIAVVRKINRGKVSVT</sequence>
<name>A0A150K3Y3_HEYCO</name>
<comment type="caution">
    <text evidence="1">The sequence shown here is derived from an EMBL/GenBank/DDBJ whole genome shotgun (WGS) entry which is preliminary data.</text>
</comment>
<evidence type="ECO:0000313" key="2">
    <source>
        <dbReference type="Proteomes" id="UP000075288"/>
    </source>
</evidence>
<proteinExistence type="predicted"/>
<organism evidence="1 2">
    <name type="scientific">Heyndrickxia coagulans</name>
    <name type="common">Weizmannia coagulans</name>
    <dbReference type="NCBI Taxonomy" id="1398"/>
    <lineage>
        <taxon>Bacteria</taxon>
        <taxon>Bacillati</taxon>
        <taxon>Bacillota</taxon>
        <taxon>Bacilli</taxon>
        <taxon>Bacillales</taxon>
        <taxon>Bacillaceae</taxon>
        <taxon>Heyndrickxia</taxon>
    </lineage>
</organism>
<protein>
    <submittedName>
        <fullName evidence="1">Uncharacterized protein</fullName>
    </submittedName>
</protein>
<evidence type="ECO:0000313" key="1">
    <source>
        <dbReference type="EMBL" id="KYC64293.1"/>
    </source>
</evidence>
<dbReference type="AlphaFoldDB" id="A0A150K3Y3"/>
<dbReference type="EMBL" id="LQYG01000029">
    <property type="protein sequence ID" value="KYC64293.1"/>
    <property type="molecule type" value="Genomic_DNA"/>
</dbReference>